<comment type="pathway">
    <text evidence="2">Bacterial outer membrane biogenesis; LPS core biosynthesis.</text>
</comment>
<evidence type="ECO:0000256" key="6">
    <source>
        <dbReference type="ARBA" id="ARBA00022723"/>
    </source>
</evidence>
<dbReference type="GO" id="GO:0046872">
    <property type="term" value="F:metal ion binding"/>
    <property type="evidence" value="ECO:0007669"/>
    <property type="project" value="UniProtKB-KW"/>
</dbReference>
<dbReference type="PATRIC" id="fig|1261127.3.peg.4090"/>
<dbReference type="Gene3D" id="3.90.550.10">
    <property type="entry name" value="Spore Coat Polysaccharide Biosynthesis Protein SpsA, Chain A"/>
    <property type="match status" value="1"/>
</dbReference>
<evidence type="ECO:0000256" key="2">
    <source>
        <dbReference type="ARBA" id="ARBA00004713"/>
    </source>
</evidence>
<dbReference type="InterPro" id="IPR029044">
    <property type="entry name" value="Nucleotide-diphossugar_trans"/>
</dbReference>
<dbReference type="PANTHER" id="PTHR13778">
    <property type="entry name" value="GLYCOSYLTRANSFERASE 8 DOMAIN-CONTAINING PROTEIN"/>
    <property type="match status" value="1"/>
</dbReference>
<keyword evidence="8" id="KW-0448">Lipopolysaccharide biosynthesis</keyword>
<feature type="domain" description="Glycosyl transferase family 8 C-terminal" evidence="9">
    <location>
        <begin position="278"/>
        <end position="334"/>
    </location>
</feature>
<keyword evidence="5 10" id="KW-0808">Transferase</keyword>
<dbReference type="AlphaFoldDB" id="A0A0F6TY22"/>
<evidence type="ECO:0000313" key="10">
    <source>
        <dbReference type="EMBL" id="AKE60611.1"/>
    </source>
</evidence>
<dbReference type="OrthoDB" id="9807549at2"/>
<evidence type="ECO:0000256" key="1">
    <source>
        <dbReference type="ARBA" id="ARBA00001946"/>
    </source>
</evidence>
<evidence type="ECO:0000259" key="9">
    <source>
        <dbReference type="Pfam" id="PF08437"/>
    </source>
</evidence>
<evidence type="ECO:0000256" key="3">
    <source>
        <dbReference type="ARBA" id="ARBA00006351"/>
    </source>
</evidence>
<keyword evidence="7" id="KW-0460">Magnesium</keyword>
<name>A0A0F6TY22_CITAM</name>
<protein>
    <submittedName>
        <fullName evidence="10">Lipopolysaccharide 1,2-glucosyltransferase</fullName>
    </submittedName>
</protein>
<keyword evidence="4" id="KW-0328">Glycosyltransferase</keyword>
<dbReference type="InterPro" id="IPR013645">
    <property type="entry name" value="Glyco_transf_8N"/>
</dbReference>
<keyword evidence="6" id="KW-0479">Metal-binding</keyword>
<dbReference type="Pfam" id="PF08437">
    <property type="entry name" value="Glyco_transf_8C"/>
    <property type="match status" value="1"/>
</dbReference>
<evidence type="ECO:0000256" key="8">
    <source>
        <dbReference type="ARBA" id="ARBA00022985"/>
    </source>
</evidence>
<evidence type="ECO:0000256" key="7">
    <source>
        <dbReference type="ARBA" id="ARBA00022842"/>
    </source>
</evidence>
<accession>A0A0F6TY22</accession>
<dbReference type="EMBL" id="CP011132">
    <property type="protein sequence ID" value="AKE60611.1"/>
    <property type="molecule type" value="Genomic_DNA"/>
</dbReference>
<reference evidence="10 11" key="1">
    <citation type="journal article" date="2013" name="Appl. Microbiol. Biotechnol.">
        <title>Glycerol assimilation and production of 1,3-propanediol by Citrobacter amalonaticus Y19.</title>
        <authorList>
            <person name="Ainala S.K."/>
            <person name="Ashok S."/>
            <person name="Ko Y."/>
            <person name="Park S."/>
        </authorList>
    </citation>
    <scope>NUCLEOTIDE SEQUENCE [LARGE SCALE GENOMIC DNA]</scope>
    <source>
        <strain evidence="10 11">Y19</strain>
    </source>
</reference>
<sequence>MDSFPEIEIAEYKVFDERYDQNGKTLHISYGIDENYLDGVGVSITSVLIHNDINVDFHIICDKYTKNFVDKIEVLAQEYKIKISLYLINVKCLEVLPKTQVWSRAMYFRLFAFDYLHQKLDKLLYLDADVICKGPLDYLLSLDLNDHVAAVVKDVDSIQSRVNERLPSFHLQGQYFNSGVVLVNLQQWAENRLTERALSLLTGEDGSATFFKYPDQDVLNILLRDKVYFLPREYNTIYTIKSELSDKTHEKYLNTIHADTKLIHFTGATKPWHAWANYPSVIYYTNAFIKSPWKDVPAKDARTMVEYKKRYKHLLVQKHYLRGVIAGVAYLYRKILAK</sequence>
<dbReference type="Pfam" id="PF01501">
    <property type="entry name" value="Glyco_transf_8"/>
    <property type="match status" value="1"/>
</dbReference>
<dbReference type="RefSeq" id="WP_046492118.1">
    <property type="nucleotide sequence ID" value="NZ_CP011132.1"/>
</dbReference>
<proteinExistence type="inferred from homology"/>
<gene>
    <name evidence="10" type="ORF">F384_19590</name>
</gene>
<evidence type="ECO:0000256" key="5">
    <source>
        <dbReference type="ARBA" id="ARBA00022679"/>
    </source>
</evidence>
<dbReference type="CDD" id="cd04194">
    <property type="entry name" value="GT8_A4GalT_like"/>
    <property type="match status" value="1"/>
</dbReference>
<evidence type="ECO:0000313" key="11">
    <source>
        <dbReference type="Proteomes" id="UP000034085"/>
    </source>
</evidence>
<dbReference type="PANTHER" id="PTHR13778:SF64">
    <property type="entry name" value="LIPOPOLYSACCHARIDE 1,2-GLUCOSYLTRANSFERASE"/>
    <property type="match status" value="1"/>
</dbReference>
<organism evidence="10 11">
    <name type="scientific">Citrobacter amalonaticus Y19</name>
    <dbReference type="NCBI Taxonomy" id="1261127"/>
    <lineage>
        <taxon>Bacteria</taxon>
        <taxon>Pseudomonadati</taxon>
        <taxon>Pseudomonadota</taxon>
        <taxon>Gammaproteobacteria</taxon>
        <taxon>Enterobacterales</taxon>
        <taxon>Enterobacteriaceae</taxon>
        <taxon>Citrobacter</taxon>
    </lineage>
</organism>
<comment type="cofactor">
    <cofactor evidence="1">
        <name>Mg(2+)</name>
        <dbReference type="ChEBI" id="CHEBI:18420"/>
    </cofactor>
</comment>
<dbReference type="InterPro" id="IPR002495">
    <property type="entry name" value="Glyco_trans_8"/>
</dbReference>
<dbReference type="KEGG" id="cama:F384_19590"/>
<dbReference type="HOGENOM" id="CLU_050833_5_0_6"/>
<comment type="similarity">
    <text evidence="3">Belongs to the glycosyltransferase 8 family.</text>
</comment>
<evidence type="ECO:0000256" key="4">
    <source>
        <dbReference type="ARBA" id="ARBA00022676"/>
    </source>
</evidence>
<dbReference type="GO" id="GO:0008918">
    <property type="term" value="F:lipopolysaccharide 3-alpha-galactosyltransferase activity"/>
    <property type="evidence" value="ECO:0007669"/>
    <property type="project" value="InterPro"/>
</dbReference>
<dbReference type="Proteomes" id="UP000034085">
    <property type="component" value="Chromosome"/>
</dbReference>
<dbReference type="InterPro" id="IPR050748">
    <property type="entry name" value="Glycosyltrans_8_dom-fam"/>
</dbReference>
<dbReference type="SUPFAM" id="SSF53448">
    <property type="entry name" value="Nucleotide-diphospho-sugar transferases"/>
    <property type="match status" value="1"/>
</dbReference>